<reference evidence="3 4" key="1">
    <citation type="submission" date="2023-07" db="EMBL/GenBank/DDBJ databases">
        <title>Genomic Encyclopedia of Type Strains, Phase IV (KMG-IV): sequencing the most valuable type-strain genomes for metagenomic binning, comparative biology and taxonomic classification.</title>
        <authorList>
            <person name="Goeker M."/>
        </authorList>
    </citation>
    <scope>NUCLEOTIDE SEQUENCE [LARGE SCALE GENOMIC DNA]</scope>
    <source>
        <strain evidence="3 4">DSM 19562</strain>
    </source>
</reference>
<dbReference type="RefSeq" id="WP_238248313.1">
    <property type="nucleotide sequence ID" value="NZ_BPQX01000017.1"/>
</dbReference>
<feature type="compositionally biased region" description="Basic and acidic residues" evidence="1">
    <location>
        <begin position="80"/>
        <end position="90"/>
    </location>
</feature>
<comment type="caution">
    <text evidence="3">The sequence shown here is derived from an EMBL/GenBank/DDBJ whole genome shotgun (WGS) entry which is preliminary data.</text>
</comment>
<proteinExistence type="predicted"/>
<name>A0ABU0HTI5_9HYPH</name>
<evidence type="ECO:0000256" key="2">
    <source>
        <dbReference type="SAM" id="SignalP"/>
    </source>
</evidence>
<sequence length="107" mass="11561">MKFRVALILCVTGFGASAQTPGNVNDCTLLPDPVALKRCVDSFGPQSLRSSNTLPLPTNAPDSVQPEVRPKNVPQVPAETRSDAWLHDRAAVPTTRQKPSDTIQLNQ</sequence>
<feature type="chain" id="PRO_5046038586" evidence="2">
    <location>
        <begin position="19"/>
        <end position="107"/>
    </location>
</feature>
<accession>A0ABU0HTI5</accession>
<keyword evidence="4" id="KW-1185">Reference proteome</keyword>
<feature type="compositionally biased region" description="Polar residues" evidence="1">
    <location>
        <begin position="47"/>
        <end position="62"/>
    </location>
</feature>
<dbReference type="Proteomes" id="UP001236369">
    <property type="component" value="Unassembled WGS sequence"/>
</dbReference>
<evidence type="ECO:0000256" key="1">
    <source>
        <dbReference type="SAM" id="MobiDB-lite"/>
    </source>
</evidence>
<organism evidence="3 4">
    <name type="scientific">Methylobacterium persicinum</name>
    <dbReference type="NCBI Taxonomy" id="374426"/>
    <lineage>
        <taxon>Bacteria</taxon>
        <taxon>Pseudomonadati</taxon>
        <taxon>Pseudomonadota</taxon>
        <taxon>Alphaproteobacteria</taxon>
        <taxon>Hyphomicrobiales</taxon>
        <taxon>Methylobacteriaceae</taxon>
        <taxon>Methylobacterium</taxon>
    </lineage>
</organism>
<dbReference type="EMBL" id="JAUSVV010000019">
    <property type="protein sequence ID" value="MDQ0445030.1"/>
    <property type="molecule type" value="Genomic_DNA"/>
</dbReference>
<gene>
    <name evidence="3" type="ORF">QO016_004556</name>
</gene>
<feature type="region of interest" description="Disordered" evidence="1">
    <location>
        <begin position="47"/>
        <end position="107"/>
    </location>
</feature>
<evidence type="ECO:0000313" key="3">
    <source>
        <dbReference type="EMBL" id="MDQ0445030.1"/>
    </source>
</evidence>
<feature type="compositionally biased region" description="Polar residues" evidence="1">
    <location>
        <begin position="94"/>
        <end position="107"/>
    </location>
</feature>
<evidence type="ECO:0000313" key="4">
    <source>
        <dbReference type="Proteomes" id="UP001236369"/>
    </source>
</evidence>
<feature type="signal peptide" evidence="2">
    <location>
        <begin position="1"/>
        <end position="18"/>
    </location>
</feature>
<protein>
    <submittedName>
        <fullName evidence="3">Uncharacterized protein</fullName>
    </submittedName>
</protein>
<keyword evidence="2" id="KW-0732">Signal</keyword>